<comment type="cofactor">
    <cofactor evidence="1">
        <name>Zn(2+)</name>
        <dbReference type="ChEBI" id="CHEBI:29105"/>
    </cofactor>
</comment>
<dbReference type="Gene3D" id="3.40.10.10">
    <property type="entry name" value="DNA Methylphosphotriester Repair Domain"/>
    <property type="match status" value="1"/>
</dbReference>
<protein>
    <recommendedName>
        <fullName evidence="7">HTH araC/xylS-type domain-containing protein</fullName>
    </recommendedName>
</protein>
<organism evidence="8 9">
    <name type="scientific">Aspergillus brasiliensis</name>
    <dbReference type="NCBI Taxonomy" id="319629"/>
    <lineage>
        <taxon>Eukaryota</taxon>
        <taxon>Fungi</taxon>
        <taxon>Dikarya</taxon>
        <taxon>Ascomycota</taxon>
        <taxon>Pezizomycotina</taxon>
        <taxon>Eurotiomycetes</taxon>
        <taxon>Eurotiomycetidae</taxon>
        <taxon>Eurotiales</taxon>
        <taxon>Aspergillaceae</taxon>
        <taxon>Aspergillus</taxon>
        <taxon>Aspergillus subgen. Circumdati</taxon>
    </lineage>
</organism>
<dbReference type="GO" id="GO:0008270">
    <property type="term" value="F:zinc ion binding"/>
    <property type="evidence" value="ECO:0007669"/>
    <property type="project" value="InterPro"/>
</dbReference>
<dbReference type="PROSITE" id="PS01124">
    <property type="entry name" value="HTH_ARAC_FAMILY_2"/>
    <property type="match status" value="1"/>
</dbReference>
<evidence type="ECO:0000256" key="3">
    <source>
        <dbReference type="ARBA" id="ARBA00023015"/>
    </source>
</evidence>
<keyword evidence="4" id="KW-0010">Activator</keyword>
<evidence type="ECO:0000259" key="7">
    <source>
        <dbReference type="PROSITE" id="PS01124"/>
    </source>
</evidence>
<dbReference type="Proteomes" id="UP001143548">
    <property type="component" value="Unassembled WGS sequence"/>
</dbReference>
<dbReference type="Gene3D" id="1.10.10.60">
    <property type="entry name" value="Homeodomain-like"/>
    <property type="match status" value="1"/>
</dbReference>
<keyword evidence="2" id="KW-0808">Transferase</keyword>
<sequence>MPPPPPPMKLPLVSKPSPSPSSSTSTSTRWLAIQTRDPRFTNTFVYAVLTTKIYCRPTCPARLARRANVRFYDTASQAERAGFRACKRCKPEKIIINNINKNSNTLEEDNTGGGGGNFSTAFHPQIQSVQRACQTIRASVRAGSKPTLRELAAEAGLTTSHFHRVFKRIVGVTVGRYVSDVMRGMGCDGDEDGENTGGDRDGLDGNGDGNGPVLLWNDFDVLLAAEEGFFAMQDVQPGVVVQDEELLAWRAVGSFGVGGGYSVDETLQALDTTTNDAL</sequence>
<feature type="compositionally biased region" description="Low complexity" evidence="6">
    <location>
        <begin position="10"/>
        <end position="27"/>
    </location>
</feature>
<feature type="region of interest" description="Disordered" evidence="6">
    <location>
        <begin position="185"/>
        <end position="206"/>
    </location>
</feature>
<dbReference type="GO" id="GO:0008168">
    <property type="term" value="F:methyltransferase activity"/>
    <property type="evidence" value="ECO:0007669"/>
    <property type="project" value="UniProtKB-KW"/>
</dbReference>
<evidence type="ECO:0000256" key="4">
    <source>
        <dbReference type="ARBA" id="ARBA00023159"/>
    </source>
</evidence>
<feature type="domain" description="HTH araC/xylS-type" evidence="7">
    <location>
        <begin position="130"/>
        <end position="180"/>
    </location>
</feature>
<evidence type="ECO:0000256" key="2">
    <source>
        <dbReference type="ARBA" id="ARBA00022603"/>
    </source>
</evidence>
<comment type="caution">
    <text evidence="8">The sequence shown here is derived from an EMBL/GenBank/DDBJ whole genome shotgun (WGS) entry which is preliminary data.</text>
</comment>
<dbReference type="InterPro" id="IPR018060">
    <property type="entry name" value="HTH_AraC"/>
</dbReference>
<keyword evidence="5" id="KW-0804">Transcription</keyword>
<reference evidence="8" key="1">
    <citation type="submission" date="2022-07" db="EMBL/GenBank/DDBJ databases">
        <title>Taxonomy of Aspergillus series Nigri: significant species reduction supported by multi-species coalescent approaches.</title>
        <authorList>
            <person name="Bian C."/>
            <person name="Kusuya Y."/>
            <person name="Sklenar F."/>
            <person name="D'hooge E."/>
            <person name="Yaguchi T."/>
            <person name="Takahashi H."/>
            <person name="Hubka V."/>
        </authorList>
    </citation>
    <scope>NUCLEOTIDE SEQUENCE</scope>
    <source>
        <strain evidence="8">CBS 733.88</strain>
    </source>
</reference>
<gene>
    <name evidence="8" type="ORF">AbraCBS73388_001876</name>
</gene>
<dbReference type="GO" id="GO:0043565">
    <property type="term" value="F:sequence-specific DNA binding"/>
    <property type="evidence" value="ECO:0007669"/>
    <property type="project" value="InterPro"/>
</dbReference>
<evidence type="ECO:0000313" key="9">
    <source>
        <dbReference type="Proteomes" id="UP001143548"/>
    </source>
</evidence>
<keyword evidence="3" id="KW-0805">Transcription regulation</keyword>
<dbReference type="EMBL" id="BROQ01000013">
    <property type="protein sequence ID" value="GKZ18652.1"/>
    <property type="molecule type" value="Genomic_DNA"/>
</dbReference>
<evidence type="ECO:0000256" key="1">
    <source>
        <dbReference type="ARBA" id="ARBA00001947"/>
    </source>
</evidence>
<keyword evidence="2" id="KW-0489">Methyltransferase</keyword>
<dbReference type="SUPFAM" id="SSF46689">
    <property type="entry name" value="Homeodomain-like"/>
    <property type="match status" value="1"/>
</dbReference>
<evidence type="ECO:0000256" key="5">
    <source>
        <dbReference type="ARBA" id="ARBA00023163"/>
    </source>
</evidence>
<dbReference type="InterPro" id="IPR004026">
    <property type="entry name" value="Ada_DNA_repair_Zn-bd"/>
</dbReference>
<dbReference type="SUPFAM" id="SSF57884">
    <property type="entry name" value="Ada DNA repair protein, N-terminal domain (N-Ada 10)"/>
    <property type="match status" value="1"/>
</dbReference>
<dbReference type="GO" id="GO:0032259">
    <property type="term" value="P:methylation"/>
    <property type="evidence" value="ECO:0007669"/>
    <property type="project" value="UniProtKB-KW"/>
</dbReference>
<dbReference type="GO" id="GO:0003700">
    <property type="term" value="F:DNA-binding transcription factor activity"/>
    <property type="evidence" value="ECO:0007669"/>
    <property type="project" value="InterPro"/>
</dbReference>
<name>A0A9W6DL20_9EURO</name>
<feature type="region of interest" description="Disordered" evidence="6">
    <location>
        <begin position="1"/>
        <end position="29"/>
    </location>
</feature>
<proteinExistence type="predicted"/>
<dbReference type="InterPro" id="IPR035451">
    <property type="entry name" value="Ada-like_dom_sf"/>
</dbReference>
<dbReference type="AlphaFoldDB" id="A0A9W6DL20"/>
<evidence type="ECO:0000313" key="8">
    <source>
        <dbReference type="EMBL" id="GKZ18652.1"/>
    </source>
</evidence>
<evidence type="ECO:0000256" key="6">
    <source>
        <dbReference type="SAM" id="MobiDB-lite"/>
    </source>
</evidence>
<accession>A0A9W6DL20</accession>
<dbReference type="InterPro" id="IPR009057">
    <property type="entry name" value="Homeodomain-like_sf"/>
</dbReference>
<dbReference type="Pfam" id="PF02805">
    <property type="entry name" value="Ada_Zn_binding"/>
    <property type="match status" value="1"/>
</dbReference>
<dbReference type="GO" id="GO:0006281">
    <property type="term" value="P:DNA repair"/>
    <property type="evidence" value="ECO:0007669"/>
    <property type="project" value="InterPro"/>
</dbReference>